<gene>
    <name evidence="2" type="ORF">PCOR1329_LOCUS22677</name>
</gene>
<feature type="region of interest" description="Disordered" evidence="1">
    <location>
        <begin position="1"/>
        <end position="32"/>
    </location>
</feature>
<comment type="caution">
    <text evidence="2">The sequence shown here is derived from an EMBL/GenBank/DDBJ whole genome shotgun (WGS) entry which is preliminary data.</text>
</comment>
<feature type="compositionally biased region" description="Low complexity" evidence="1">
    <location>
        <begin position="150"/>
        <end position="160"/>
    </location>
</feature>
<reference evidence="2" key="1">
    <citation type="submission" date="2023-10" db="EMBL/GenBank/DDBJ databases">
        <authorList>
            <person name="Chen Y."/>
            <person name="Shah S."/>
            <person name="Dougan E. K."/>
            <person name="Thang M."/>
            <person name="Chan C."/>
        </authorList>
    </citation>
    <scope>NUCLEOTIDE SEQUENCE [LARGE SCALE GENOMIC DNA]</scope>
</reference>
<feature type="compositionally biased region" description="Basic and acidic residues" evidence="1">
    <location>
        <begin position="18"/>
        <end position="32"/>
    </location>
</feature>
<organism evidence="2 3">
    <name type="scientific">Prorocentrum cordatum</name>
    <dbReference type="NCBI Taxonomy" id="2364126"/>
    <lineage>
        <taxon>Eukaryota</taxon>
        <taxon>Sar</taxon>
        <taxon>Alveolata</taxon>
        <taxon>Dinophyceae</taxon>
        <taxon>Prorocentrales</taxon>
        <taxon>Prorocentraceae</taxon>
        <taxon>Prorocentrum</taxon>
    </lineage>
</organism>
<protein>
    <submittedName>
        <fullName evidence="2">Uncharacterized protein</fullName>
    </submittedName>
</protein>
<keyword evidence="3" id="KW-1185">Reference proteome</keyword>
<feature type="compositionally biased region" description="Low complexity" evidence="1">
    <location>
        <begin position="219"/>
        <end position="228"/>
    </location>
</feature>
<name>A0ABN9RTT9_9DINO</name>
<dbReference type="EMBL" id="CAUYUJ010007602">
    <property type="protein sequence ID" value="CAK0821324.1"/>
    <property type="molecule type" value="Genomic_DNA"/>
</dbReference>
<proteinExistence type="predicted"/>
<evidence type="ECO:0000256" key="1">
    <source>
        <dbReference type="SAM" id="MobiDB-lite"/>
    </source>
</evidence>
<sequence>ARSAAPGGVFERLYQDAATHDGKRREREQRQEREWLAESLHAGLRADVAGAVRRLHNEDTERRREARQLLAEKREAELAEETTFAPTLSPRVLDGTLPQARPGPTMALELGPSWARWRGAAAPGWSASGRFGGAWRKGCCWPGRGRRARSSSTCRSTASTVRPPGTTPLTPASVSTGRPRGAVRGWSGAWPSGPSWSGGRSQSAWPTGRRAARPRPRRGAPSGSTRRPWGARRARGPASRPASWGARGSPTRRSGGAVRRARRAARGGAPPPAARRPARQGSSCSRGKGRRPVSGGPCAGGVPLPGHQAHREVRGPAAAPARQPLQVPGRCQALGGRVPGPPTGRTGRRKVRRAHRGPRKLLLLERGRHAARAAPGGLAV</sequence>
<evidence type="ECO:0000313" key="3">
    <source>
        <dbReference type="Proteomes" id="UP001189429"/>
    </source>
</evidence>
<feature type="non-terminal residue" evidence="2">
    <location>
        <position position="1"/>
    </location>
</feature>
<feature type="compositionally biased region" description="Basic residues" evidence="1">
    <location>
        <begin position="346"/>
        <end position="355"/>
    </location>
</feature>
<feature type="compositionally biased region" description="Polar residues" evidence="1">
    <location>
        <begin position="167"/>
        <end position="176"/>
    </location>
</feature>
<dbReference type="Proteomes" id="UP001189429">
    <property type="component" value="Unassembled WGS sequence"/>
</dbReference>
<feature type="region of interest" description="Disordered" evidence="1">
    <location>
        <begin position="145"/>
        <end position="355"/>
    </location>
</feature>
<accession>A0ABN9RTT9</accession>
<evidence type="ECO:0000313" key="2">
    <source>
        <dbReference type="EMBL" id="CAK0821324.1"/>
    </source>
</evidence>
<feature type="compositionally biased region" description="Low complexity" evidence="1">
    <location>
        <begin position="184"/>
        <end position="209"/>
    </location>
</feature>